<dbReference type="EMBL" id="JASPKY010000064">
    <property type="protein sequence ID" value="KAK9743970.1"/>
    <property type="molecule type" value="Genomic_DNA"/>
</dbReference>
<comment type="caution">
    <text evidence="1">The sequence shown here is derived from an EMBL/GenBank/DDBJ whole genome shotgun (WGS) entry which is preliminary data.</text>
</comment>
<dbReference type="Proteomes" id="UP001458880">
    <property type="component" value="Unassembled WGS sequence"/>
</dbReference>
<accession>A0AAW1MBP8</accession>
<dbReference type="AlphaFoldDB" id="A0AAW1MBP8"/>
<gene>
    <name evidence="1" type="ORF">QE152_g8156</name>
</gene>
<dbReference type="Pfam" id="PF05380">
    <property type="entry name" value="Peptidase_A17"/>
    <property type="match status" value="2"/>
</dbReference>
<organism evidence="1 2">
    <name type="scientific">Popillia japonica</name>
    <name type="common">Japanese beetle</name>
    <dbReference type="NCBI Taxonomy" id="7064"/>
    <lineage>
        <taxon>Eukaryota</taxon>
        <taxon>Metazoa</taxon>
        <taxon>Ecdysozoa</taxon>
        <taxon>Arthropoda</taxon>
        <taxon>Hexapoda</taxon>
        <taxon>Insecta</taxon>
        <taxon>Pterygota</taxon>
        <taxon>Neoptera</taxon>
        <taxon>Endopterygota</taxon>
        <taxon>Coleoptera</taxon>
        <taxon>Polyphaga</taxon>
        <taxon>Scarabaeiformia</taxon>
        <taxon>Scarabaeidae</taxon>
        <taxon>Rutelinae</taxon>
        <taxon>Popillia</taxon>
    </lineage>
</organism>
<evidence type="ECO:0000313" key="1">
    <source>
        <dbReference type="EMBL" id="KAK9743970.1"/>
    </source>
</evidence>
<dbReference type="PANTHER" id="PTHR47331">
    <property type="entry name" value="PHD-TYPE DOMAIN-CONTAINING PROTEIN"/>
    <property type="match status" value="1"/>
</dbReference>
<protein>
    <submittedName>
        <fullName evidence="1">Pao retrotransposon peptidase</fullName>
    </submittedName>
</protein>
<dbReference type="PANTHER" id="PTHR47331:SF6">
    <property type="entry name" value="DOUBLECORTIN DOMAIN-CONTAINING PROTEIN"/>
    <property type="match status" value="1"/>
</dbReference>
<dbReference type="InterPro" id="IPR008042">
    <property type="entry name" value="Retrotrans_Pao"/>
</dbReference>
<keyword evidence="2" id="KW-1185">Reference proteome</keyword>
<reference evidence="1 2" key="1">
    <citation type="journal article" date="2024" name="BMC Genomics">
        <title>De novo assembly and annotation of Popillia japonica's genome with initial clues to its potential as an invasive pest.</title>
        <authorList>
            <person name="Cucini C."/>
            <person name="Boschi S."/>
            <person name="Funari R."/>
            <person name="Cardaioli E."/>
            <person name="Iannotti N."/>
            <person name="Marturano G."/>
            <person name="Paoli F."/>
            <person name="Bruttini M."/>
            <person name="Carapelli A."/>
            <person name="Frati F."/>
            <person name="Nardi F."/>
        </authorList>
    </citation>
    <scope>NUCLEOTIDE SEQUENCE [LARGE SCALE GENOMIC DNA]</scope>
    <source>
        <strain evidence="1">DMR45628</strain>
    </source>
</reference>
<evidence type="ECO:0000313" key="2">
    <source>
        <dbReference type="Proteomes" id="UP001458880"/>
    </source>
</evidence>
<sequence>METQNYKLYIYTWLSIIQFGSSLLELRNWWCNKPELCANFQINKNLDSSIVQLGEHETNKTLGICWNATGDIIHYATKVVPEKERLSTKRIILSEVPQIIDSLGLLAPIIIISCKLLIQALWQAKISWDEQVPEELRRIWYKCREESQKIIVLKISLPRLELCSAVLVAQLVHKIGTALKSEFDKQYQWSNSTVTLSWIRACPRRWKTFVANRVSEIQRLTNIEDWYHVRSKETPADIMSHGMSVEDLQDSELWWSGPYGLYEDFLQLESIDERTEDKVPELRQTLL</sequence>
<name>A0AAW1MBP8_POPJA</name>
<proteinExistence type="predicted"/>